<organism evidence="2 3">
    <name type="scientific">Blautia argi</name>
    <dbReference type="NCBI Taxonomy" id="1912897"/>
    <lineage>
        <taxon>Bacteria</taxon>
        <taxon>Bacillati</taxon>
        <taxon>Bacillota</taxon>
        <taxon>Clostridia</taxon>
        <taxon>Lachnospirales</taxon>
        <taxon>Lachnospiraceae</taxon>
        <taxon>Blautia</taxon>
    </lineage>
</organism>
<keyword evidence="1" id="KW-0472">Membrane</keyword>
<keyword evidence="1" id="KW-0812">Transmembrane</keyword>
<dbReference type="OrthoDB" id="1970363at2"/>
<accession>A0A2Z4U781</accession>
<dbReference type="EMBL" id="CP030280">
    <property type="protein sequence ID" value="AWY96902.1"/>
    <property type="molecule type" value="Genomic_DNA"/>
</dbReference>
<keyword evidence="1" id="KW-1133">Transmembrane helix</keyword>
<name>A0A2Z4U781_9FIRM</name>
<protein>
    <submittedName>
        <fullName evidence="2">Uncharacterized protein</fullName>
    </submittedName>
</protein>
<proteinExistence type="predicted"/>
<sequence length="273" mass="31507">MKRMWEKVKETWREFWFVYEDEEDSTQHLSRSDKQSIWCGSFLMCAFTAVLCMAGIAIGNIRNNRQYEQDVEETLNMIATYFATATEDEYDEIAQTIRHDLVFSEYGRDMENLIQYIPNTSESCPTCQESYPAQAFLVCVNTGETYSLDVYHTDESPDDEYGGMRLSFGYDEISEASIHVTSYPGEQDGYAEIFRGRRIVSAHKMKSVFCDDCIREILNTIDGQLLEEVVLFDAEQKAFYPVKDEETLQIGSYGLAVSYDSGDFRIDIEYVSE</sequence>
<evidence type="ECO:0000313" key="3">
    <source>
        <dbReference type="Proteomes" id="UP000250003"/>
    </source>
</evidence>
<dbReference type="RefSeq" id="WP_070470260.1">
    <property type="nucleotide sequence ID" value="NZ_CP030280.1"/>
</dbReference>
<dbReference type="KEGG" id="blau:DQQ01_00540"/>
<reference evidence="3" key="1">
    <citation type="submission" date="2018-06" db="EMBL/GenBank/DDBJ databases">
        <title>Description of Blautia argi sp. nov., a new anaerobic isolated from dog feces.</title>
        <authorList>
            <person name="Chang Y.-H."/>
            <person name="Paek J."/>
            <person name="Shin Y."/>
        </authorList>
    </citation>
    <scope>NUCLEOTIDE SEQUENCE [LARGE SCALE GENOMIC DNA]</scope>
    <source>
        <strain evidence="3">KCTC 15426</strain>
    </source>
</reference>
<feature type="transmembrane region" description="Helical" evidence="1">
    <location>
        <begin position="37"/>
        <end position="58"/>
    </location>
</feature>
<evidence type="ECO:0000256" key="1">
    <source>
        <dbReference type="SAM" id="Phobius"/>
    </source>
</evidence>
<dbReference type="Proteomes" id="UP000250003">
    <property type="component" value="Chromosome"/>
</dbReference>
<gene>
    <name evidence="2" type="ORF">DQQ01_00540</name>
</gene>
<dbReference type="AlphaFoldDB" id="A0A2Z4U781"/>
<dbReference type="GeneID" id="86053761"/>
<keyword evidence="3" id="KW-1185">Reference proteome</keyword>
<evidence type="ECO:0000313" key="2">
    <source>
        <dbReference type="EMBL" id="AWY96902.1"/>
    </source>
</evidence>